<proteinExistence type="predicted"/>
<dbReference type="InterPro" id="IPR029068">
    <property type="entry name" value="Glyas_Bleomycin-R_OHBP_Dase"/>
</dbReference>
<dbReference type="Gene3D" id="3.10.180.10">
    <property type="entry name" value="2,3-Dihydroxybiphenyl 1,2-Dioxygenase, domain 1"/>
    <property type="match status" value="1"/>
</dbReference>
<feature type="domain" description="VOC" evidence="1">
    <location>
        <begin position="8"/>
        <end position="129"/>
    </location>
</feature>
<gene>
    <name evidence="2" type="ordered locus">Ftrac_1261</name>
</gene>
<dbReference type="RefSeq" id="WP_013453401.1">
    <property type="nucleotide sequence ID" value="NC_014759.1"/>
</dbReference>
<dbReference type="PANTHER" id="PTHR33993:SF2">
    <property type="entry name" value="VOC DOMAIN-CONTAINING PROTEIN"/>
    <property type="match status" value="1"/>
</dbReference>
<reference evidence="2 3" key="1">
    <citation type="journal article" date="2011" name="Stand. Genomic Sci.">
        <title>Complete genome sequence of Marivirga tractuosa type strain (H-43).</title>
        <authorList>
            <person name="Pagani I."/>
            <person name="Chertkov O."/>
            <person name="Lapidus A."/>
            <person name="Lucas S."/>
            <person name="Del Rio T.G."/>
            <person name="Tice H."/>
            <person name="Copeland A."/>
            <person name="Cheng J.F."/>
            <person name="Nolan M."/>
            <person name="Saunders E."/>
            <person name="Pitluck S."/>
            <person name="Held B."/>
            <person name="Goodwin L."/>
            <person name="Liolios K."/>
            <person name="Ovchinikova G."/>
            <person name="Ivanova N."/>
            <person name="Mavromatis K."/>
            <person name="Pati A."/>
            <person name="Chen A."/>
            <person name="Palaniappan K."/>
            <person name="Land M."/>
            <person name="Hauser L."/>
            <person name="Jeffries C.D."/>
            <person name="Detter J.C."/>
            <person name="Han C."/>
            <person name="Tapia R."/>
            <person name="Ngatchou-Djao O.D."/>
            <person name="Rohde M."/>
            <person name="Goker M."/>
            <person name="Spring S."/>
            <person name="Sikorski J."/>
            <person name="Woyke T."/>
            <person name="Bristow J."/>
            <person name="Eisen J.A."/>
            <person name="Markowitz V."/>
            <person name="Hugenholtz P."/>
            <person name="Klenk H.P."/>
            <person name="Kyrpides N.C."/>
        </authorList>
    </citation>
    <scope>NUCLEOTIDE SEQUENCE [LARGE SCALE GENOMIC DNA]</scope>
    <source>
        <strain evidence="3">ATCC 23168 / DSM 4126 / NBRC 15989 / NCIMB 1408 / VKM B-1430 / H-43</strain>
    </source>
</reference>
<dbReference type="EMBL" id="CP002349">
    <property type="protein sequence ID" value="ADR21252.1"/>
    <property type="molecule type" value="Genomic_DNA"/>
</dbReference>
<evidence type="ECO:0000313" key="2">
    <source>
        <dbReference type="EMBL" id="ADR21252.1"/>
    </source>
</evidence>
<name>E4TLD1_MARTH</name>
<sequence length="130" mass="14356">MASKSKNPFTWVEIYVEDMSRAQKFYEEVLQFEMTPMQMPGGFGDLQMVSFPWAEDGSNISGALCKTKEIKPGPGGTLVYFTSEDCGIEASRVESAGGKVIQQKEPIGEHGFCSICMDTEGNRIAFHSNK</sequence>
<dbReference type="STRING" id="643867.Ftrac_1261"/>
<dbReference type="InterPro" id="IPR052164">
    <property type="entry name" value="Anthracycline_SecMetBiosynth"/>
</dbReference>
<evidence type="ECO:0000259" key="1">
    <source>
        <dbReference type="PROSITE" id="PS51819"/>
    </source>
</evidence>
<dbReference type="Proteomes" id="UP000008720">
    <property type="component" value="Chromosome"/>
</dbReference>
<dbReference type="PANTHER" id="PTHR33993">
    <property type="entry name" value="GLYOXALASE-RELATED"/>
    <property type="match status" value="1"/>
</dbReference>
<dbReference type="Pfam" id="PF00903">
    <property type="entry name" value="Glyoxalase"/>
    <property type="match status" value="1"/>
</dbReference>
<protein>
    <submittedName>
        <fullName evidence="2">Glyoxalase/bleomycin resistance protein/dioxygenase</fullName>
    </submittedName>
</protein>
<keyword evidence="3" id="KW-1185">Reference proteome</keyword>
<dbReference type="SUPFAM" id="SSF54593">
    <property type="entry name" value="Glyoxalase/Bleomycin resistance protein/Dihydroxybiphenyl dioxygenase"/>
    <property type="match status" value="1"/>
</dbReference>
<dbReference type="InterPro" id="IPR004360">
    <property type="entry name" value="Glyas_Fos-R_dOase_dom"/>
</dbReference>
<dbReference type="eggNOG" id="COG3324">
    <property type="taxonomic scope" value="Bacteria"/>
</dbReference>
<evidence type="ECO:0000313" key="3">
    <source>
        <dbReference type="Proteomes" id="UP000008720"/>
    </source>
</evidence>
<dbReference type="CDD" id="cd07247">
    <property type="entry name" value="SgaA_N_like"/>
    <property type="match status" value="1"/>
</dbReference>
<dbReference type="PROSITE" id="PS51819">
    <property type="entry name" value="VOC"/>
    <property type="match status" value="1"/>
</dbReference>
<dbReference type="KEGG" id="mtt:Ftrac_1261"/>
<dbReference type="AlphaFoldDB" id="E4TLD1"/>
<dbReference type="HOGENOM" id="CLU_127592_0_1_10"/>
<organism evidence="2 3">
    <name type="scientific">Marivirga tractuosa (strain ATCC 23168 / DSM 4126 / NBRC 15989 / NCIMB 1408 / VKM B-1430 / H-43)</name>
    <name type="common">Microscilla tractuosa</name>
    <name type="synonym">Flexibacter tractuosus</name>
    <dbReference type="NCBI Taxonomy" id="643867"/>
    <lineage>
        <taxon>Bacteria</taxon>
        <taxon>Pseudomonadati</taxon>
        <taxon>Bacteroidota</taxon>
        <taxon>Cytophagia</taxon>
        <taxon>Cytophagales</taxon>
        <taxon>Marivirgaceae</taxon>
        <taxon>Marivirga</taxon>
    </lineage>
</organism>
<dbReference type="InterPro" id="IPR037523">
    <property type="entry name" value="VOC_core"/>
</dbReference>
<dbReference type="OrthoDB" id="9804235at2"/>
<accession>E4TLD1</accession>